<keyword evidence="2" id="KW-1185">Reference proteome</keyword>
<dbReference type="EMBL" id="SRZC01000027">
    <property type="protein sequence ID" value="TGX80333.1"/>
    <property type="molecule type" value="Genomic_DNA"/>
</dbReference>
<comment type="caution">
    <text evidence="1">The sequence shown here is derived from an EMBL/GenBank/DDBJ whole genome shotgun (WGS) entry which is preliminary data.</text>
</comment>
<accession>A0AC61QME3</accession>
<evidence type="ECO:0000313" key="1">
    <source>
        <dbReference type="EMBL" id="TGX80333.1"/>
    </source>
</evidence>
<reference evidence="1" key="1">
    <citation type="submission" date="2019-04" db="EMBL/GenBank/DDBJ databases">
        <title>Microbes associate with the intestines of laboratory mice.</title>
        <authorList>
            <person name="Navarre W."/>
            <person name="Wong E."/>
            <person name="Huang K."/>
            <person name="Tropini C."/>
            <person name="Ng K."/>
            <person name="Yu B."/>
        </authorList>
    </citation>
    <scope>NUCLEOTIDE SEQUENCE</scope>
    <source>
        <strain evidence="1">NM73_A23</strain>
    </source>
</reference>
<evidence type="ECO:0000313" key="2">
    <source>
        <dbReference type="Proteomes" id="UP000308886"/>
    </source>
</evidence>
<sequence length="287" mass="33912">MAIHHFILTRFNLTLWTKDKNDSSIDRNEWLRERLKLFETYCLPSVKAQTCRDFTWVLLCEKEAGTEEGGKWIEEKMEEYKRLCPQIRPVWVRNKYGRAFASIFRNATIKLLRERSLQNDDLCLTTYLDNDDMLHPLYVQFVRQEAAKSGVGTAISYDYGLQYFTELNLATRVSYPNNHFMTFVENVRNVRTCYGYGSHFLLEKTKAVNVCHIKNIGWPMWVEVVHGSNVDNDVKMTFDTSVLDTGSEMAREFGLDVSGCRRKDYYKRFIQQAIRRLHDKIIPRKWE</sequence>
<proteinExistence type="predicted"/>
<gene>
    <name evidence="1" type="ORF">E5358_13325</name>
</gene>
<protein>
    <submittedName>
        <fullName evidence="1">Uncharacterized protein</fullName>
    </submittedName>
</protein>
<name>A0AC61QME3_9BACT</name>
<dbReference type="Proteomes" id="UP000308886">
    <property type="component" value="Unassembled WGS sequence"/>
</dbReference>
<organism evidence="1 2">
    <name type="scientific">Palleniella muris</name>
    <dbReference type="NCBI Taxonomy" id="3038145"/>
    <lineage>
        <taxon>Bacteria</taxon>
        <taxon>Pseudomonadati</taxon>
        <taxon>Bacteroidota</taxon>
        <taxon>Bacteroidia</taxon>
        <taxon>Bacteroidales</taxon>
        <taxon>Prevotellaceae</taxon>
        <taxon>Palleniella</taxon>
    </lineage>
</organism>